<dbReference type="EMBL" id="AMZH03027634">
    <property type="protein sequence ID" value="RRT34066.1"/>
    <property type="molecule type" value="Genomic_DNA"/>
</dbReference>
<comment type="caution">
    <text evidence="1">The sequence shown here is derived from an EMBL/GenBank/DDBJ whole genome shotgun (WGS) entry which is preliminary data.</text>
</comment>
<dbReference type="AlphaFoldDB" id="A0A426X3M8"/>
<evidence type="ECO:0000313" key="2">
    <source>
        <dbReference type="Proteomes" id="UP000287651"/>
    </source>
</evidence>
<accession>A0A426X3M8</accession>
<gene>
    <name evidence="1" type="ORF">B296_00047815</name>
</gene>
<evidence type="ECO:0000313" key="1">
    <source>
        <dbReference type="EMBL" id="RRT34066.1"/>
    </source>
</evidence>
<dbReference type="Proteomes" id="UP000287651">
    <property type="component" value="Unassembled WGS sequence"/>
</dbReference>
<protein>
    <submittedName>
        <fullName evidence="1">Uncharacterized protein</fullName>
    </submittedName>
</protein>
<organism evidence="1 2">
    <name type="scientific">Ensete ventricosum</name>
    <name type="common">Abyssinian banana</name>
    <name type="synonym">Musa ensete</name>
    <dbReference type="NCBI Taxonomy" id="4639"/>
    <lineage>
        <taxon>Eukaryota</taxon>
        <taxon>Viridiplantae</taxon>
        <taxon>Streptophyta</taxon>
        <taxon>Embryophyta</taxon>
        <taxon>Tracheophyta</taxon>
        <taxon>Spermatophyta</taxon>
        <taxon>Magnoliopsida</taxon>
        <taxon>Liliopsida</taxon>
        <taxon>Zingiberales</taxon>
        <taxon>Musaceae</taxon>
        <taxon>Ensete</taxon>
    </lineage>
</organism>
<proteinExistence type="predicted"/>
<sequence>MAVVPMGGPLCDKRRCPYGSSSYGHCAHSRLPCRLAPFQKGHLRGHRPCGCCLRPQASLLQVSTMPAGSLGRERLRLLAAACRSPLQGVWPWPATPAGGLAMASHPSSLCSLPKRNKNT</sequence>
<name>A0A426X3M8_ENSVE</name>
<reference evidence="1 2" key="1">
    <citation type="journal article" date="2014" name="Agronomy (Basel)">
        <title>A Draft Genome Sequence for Ensete ventricosum, the Drought-Tolerant Tree Against Hunger.</title>
        <authorList>
            <person name="Harrison J."/>
            <person name="Moore K.A."/>
            <person name="Paszkiewicz K."/>
            <person name="Jones T."/>
            <person name="Grant M."/>
            <person name="Ambacheew D."/>
            <person name="Muzemil S."/>
            <person name="Studholme D.J."/>
        </authorList>
    </citation>
    <scope>NUCLEOTIDE SEQUENCE [LARGE SCALE GENOMIC DNA]</scope>
</reference>